<gene>
    <name evidence="2" type="ORF">BJF96_g5631</name>
</gene>
<evidence type="ECO:0000256" key="1">
    <source>
        <dbReference type="SAM" id="MobiDB-lite"/>
    </source>
</evidence>
<proteinExistence type="predicted"/>
<accession>A0AA45ALP9</accession>
<dbReference type="AlphaFoldDB" id="A0AA45ALP9"/>
<organism evidence="2 3">
    <name type="scientific">Verticillium dahliae</name>
    <name type="common">Verticillium wilt</name>
    <dbReference type="NCBI Taxonomy" id="27337"/>
    <lineage>
        <taxon>Eukaryota</taxon>
        <taxon>Fungi</taxon>
        <taxon>Dikarya</taxon>
        <taxon>Ascomycota</taxon>
        <taxon>Pezizomycotina</taxon>
        <taxon>Sordariomycetes</taxon>
        <taxon>Hypocreomycetidae</taxon>
        <taxon>Glomerellales</taxon>
        <taxon>Plectosphaerellaceae</taxon>
        <taxon>Verticillium</taxon>
    </lineage>
</organism>
<evidence type="ECO:0000313" key="2">
    <source>
        <dbReference type="EMBL" id="PNH30966.1"/>
    </source>
</evidence>
<reference evidence="2 3" key="1">
    <citation type="submission" date="2017-12" db="EMBL/GenBank/DDBJ databases">
        <title>Comparative genomics yields insights into virulence evolution of Verticillium dahliae.</title>
        <authorList>
            <person name="Fan R."/>
            <person name="Armitage A.D."/>
            <person name="Cascant-Lopez E."/>
            <person name="Sobczyk M."/>
            <person name="Cockerton H.M."/>
            <person name="Harrison R.J."/>
        </authorList>
    </citation>
    <scope>NUCLEOTIDE SEQUENCE [LARGE SCALE GENOMIC DNA]</scope>
    <source>
        <strain evidence="2 3">12008</strain>
    </source>
</reference>
<sequence length="62" mass="7130">MGDCRQIEAPELQPMTHHPRPNVASRLSRLPRRMHPRVNSKQRRAALLRSSFVMGPSNLRTS</sequence>
<evidence type="ECO:0000313" key="3">
    <source>
        <dbReference type="Proteomes" id="UP000236305"/>
    </source>
</evidence>
<dbReference type="Proteomes" id="UP000236305">
    <property type="component" value="Unassembled WGS sequence"/>
</dbReference>
<dbReference type="EMBL" id="MPSH01000018">
    <property type="protein sequence ID" value="PNH30966.1"/>
    <property type="molecule type" value="Genomic_DNA"/>
</dbReference>
<comment type="caution">
    <text evidence="2">The sequence shown here is derived from an EMBL/GenBank/DDBJ whole genome shotgun (WGS) entry which is preliminary data.</text>
</comment>
<protein>
    <submittedName>
        <fullName evidence="2">Uncharacterized protein</fullName>
    </submittedName>
</protein>
<name>A0AA45ALP9_VERDA</name>
<feature type="region of interest" description="Disordered" evidence="1">
    <location>
        <begin position="1"/>
        <end position="23"/>
    </location>
</feature>